<feature type="domain" description="DNA helicase Pif1-like 2B" evidence="1">
    <location>
        <begin position="145"/>
        <end position="191"/>
    </location>
</feature>
<proteinExistence type="predicted"/>
<dbReference type="GO" id="GO:0005657">
    <property type="term" value="C:replication fork"/>
    <property type="evidence" value="ECO:0007669"/>
    <property type="project" value="TreeGrafter"/>
</dbReference>
<name>A0AAV1A0L9_VICFA</name>
<dbReference type="AlphaFoldDB" id="A0AAV1A0L9"/>
<sequence length="309" mass="35781">MQLSNAQLKNLTLIEIEIMMQSNRRSLHEFKDMPYPDSYVTRHVGNRLIYDELDYNADTERENFHNLFTALTDEQRSIFNKIMDVVNKKRGGVFFFTWLRRDCWEIINHYALDIISGEEKEYLSFDSIDRMNTLYTEAYEGLTPEFFSKLRTSGLPNHKIKLKVGTPIMLLRNMDQSDGLCNGTRLIVTRLANHVIEAKIMSGKNIGNIFYIPRMSVSPSESPWSFKLIRRQFPIIVSYAMTINKSQCQSLESVGLYFPTPVFSHGQLYVTISRVTTKSSLKILIHDKENAPSSTTINVVYKEVFQSLC</sequence>
<dbReference type="Proteomes" id="UP001157006">
    <property type="component" value="Chromosome 3"/>
</dbReference>
<dbReference type="PANTHER" id="PTHR23274">
    <property type="entry name" value="DNA HELICASE-RELATED"/>
    <property type="match status" value="1"/>
</dbReference>
<dbReference type="InterPro" id="IPR049163">
    <property type="entry name" value="Pif1-like_2B_dom"/>
</dbReference>
<dbReference type="GO" id="GO:0006260">
    <property type="term" value="P:DNA replication"/>
    <property type="evidence" value="ECO:0007669"/>
    <property type="project" value="TreeGrafter"/>
</dbReference>
<keyword evidence="3" id="KW-1185">Reference proteome</keyword>
<accession>A0AAV1A0L9</accession>
<gene>
    <name evidence="2" type="ORF">VFH_III111880</name>
</gene>
<evidence type="ECO:0000259" key="1">
    <source>
        <dbReference type="Pfam" id="PF21530"/>
    </source>
</evidence>
<dbReference type="PANTHER" id="PTHR23274:SF48">
    <property type="entry name" value="ATP-DEPENDENT DNA HELICASE"/>
    <property type="match status" value="1"/>
</dbReference>
<protein>
    <recommendedName>
        <fullName evidence="1">DNA helicase Pif1-like 2B domain-containing protein</fullName>
    </recommendedName>
</protein>
<evidence type="ECO:0000313" key="2">
    <source>
        <dbReference type="EMBL" id="CAI8604001.1"/>
    </source>
</evidence>
<organism evidence="2 3">
    <name type="scientific">Vicia faba</name>
    <name type="common">Broad bean</name>
    <name type="synonym">Faba vulgaris</name>
    <dbReference type="NCBI Taxonomy" id="3906"/>
    <lineage>
        <taxon>Eukaryota</taxon>
        <taxon>Viridiplantae</taxon>
        <taxon>Streptophyta</taxon>
        <taxon>Embryophyta</taxon>
        <taxon>Tracheophyta</taxon>
        <taxon>Spermatophyta</taxon>
        <taxon>Magnoliopsida</taxon>
        <taxon>eudicotyledons</taxon>
        <taxon>Gunneridae</taxon>
        <taxon>Pentapetalae</taxon>
        <taxon>rosids</taxon>
        <taxon>fabids</taxon>
        <taxon>Fabales</taxon>
        <taxon>Fabaceae</taxon>
        <taxon>Papilionoideae</taxon>
        <taxon>50 kb inversion clade</taxon>
        <taxon>NPAAA clade</taxon>
        <taxon>Hologalegina</taxon>
        <taxon>IRL clade</taxon>
        <taxon>Fabeae</taxon>
        <taxon>Vicia</taxon>
    </lineage>
</organism>
<dbReference type="EMBL" id="OX451738">
    <property type="protein sequence ID" value="CAI8604001.1"/>
    <property type="molecule type" value="Genomic_DNA"/>
</dbReference>
<evidence type="ECO:0000313" key="3">
    <source>
        <dbReference type="Proteomes" id="UP001157006"/>
    </source>
</evidence>
<dbReference type="Pfam" id="PF21530">
    <property type="entry name" value="Pif1_2B_dom"/>
    <property type="match status" value="1"/>
</dbReference>
<dbReference type="InterPro" id="IPR027417">
    <property type="entry name" value="P-loop_NTPase"/>
</dbReference>
<reference evidence="2 3" key="1">
    <citation type="submission" date="2023-01" db="EMBL/GenBank/DDBJ databases">
        <authorList>
            <person name="Kreplak J."/>
        </authorList>
    </citation>
    <scope>NUCLEOTIDE SEQUENCE [LARGE SCALE GENOMIC DNA]</scope>
</reference>
<dbReference type="SUPFAM" id="SSF52540">
    <property type="entry name" value="P-loop containing nucleoside triphosphate hydrolases"/>
    <property type="match status" value="1"/>
</dbReference>